<dbReference type="RefSeq" id="WP_116235669.1">
    <property type="nucleotide sequence ID" value="NZ_QRDP01000004.1"/>
</dbReference>
<evidence type="ECO:0000313" key="1">
    <source>
        <dbReference type="EMBL" id="RED16243.1"/>
    </source>
</evidence>
<comment type="caution">
    <text evidence="1">The sequence shown here is derived from an EMBL/GenBank/DDBJ whole genome shotgun (WGS) entry which is preliminary data.</text>
</comment>
<sequence>MTVQNQIVAQESAGSELEQVSRLYTVLSIVEQMVPQDAKSRDIPDEATLRRAFGRTPGIARNGFQSVADQTVLAATAGARALLGKGPEASIAAEELARHLRQRIFQLGRFVGL</sequence>
<organism evidence="1 2">
    <name type="scientific">Parasphingopyxis lamellibrachiae</name>
    <dbReference type="NCBI Taxonomy" id="680125"/>
    <lineage>
        <taxon>Bacteria</taxon>
        <taxon>Pseudomonadati</taxon>
        <taxon>Pseudomonadota</taxon>
        <taxon>Alphaproteobacteria</taxon>
        <taxon>Sphingomonadales</taxon>
        <taxon>Sphingomonadaceae</taxon>
        <taxon>Parasphingopyxis</taxon>
    </lineage>
</organism>
<dbReference type="AlphaFoldDB" id="A0A3D9FES9"/>
<keyword evidence="2" id="KW-1185">Reference proteome</keyword>
<reference evidence="1 2" key="1">
    <citation type="submission" date="2018-07" db="EMBL/GenBank/DDBJ databases">
        <title>Genomic Encyclopedia of Type Strains, Phase IV (KMG-IV): sequencing the most valuable type-strain genomes for metagenomic binning, comparative biology and taxonomic classification.</title>
        <authorList>
            <person name="Goeker M."/>
        </authorList>
    </citation>
    <scope>NUCLEOTIDE SEQUENCE [LARGE SCALE GENOMIC DNA]</scope>
    <source>
        <strain evidence="1 2">DSM 26725</strain>
    </source>
</reference>
<dbReference type="Proteomes" id="UP000256310">
    <property type="component" value="Unassembled WGS sequence"/>
</dbReference>
<dbReference type="EMBL" id="QRDP01000004">
    <property type="protein sequence ID" value="RED16243.1"/>
    <property type="molecule type" value="Genomic_DNA"/>
</dbReference>
<protein>
    <submittedName>
        <fullName evidence="1">Uncharacterized protein</fullName>
    </submittedName>
</protein>
<gene>
    <name evidence="1" type="ORF">DFR46_1262</name>
</gene>
<accession>A0A3D9FES9</accession>
<proteinExistence type="predicted"/>
<name>A0A3D9FES9_9SPHN</name>
<evidence type="ECO:0000313" key="2">
    <source>
        <dbReference type="Proteomes" id="UP000256310"/>
    </source>
</evidence>